<dbReference type="OrthoDB" id="9767863at2"/>
<sequence length="660" mass="73755">MKYRREIDGLRSIAVLPVIFFHAGVSVFSGGYVGVDIFFVISGYLITTIIIAEKGAGTFTIANFYERRARRILPALFFVILACLPFAWQWMTPIQLKEFSNSVVAVSLFSSNILFWRESGYFAPAAELKPLLHTWSLAVEEQYYLFFPLYILATWRFGKNFVFISLLIVGGASLLLSQYGAENAPSANFYLLPTRLWELLVGSLIAIYLLGKNSEGSEMSLKANLSGQLLSALGLVLILYSVFAFDSETPFPSFYALIPIVGTGLIILYASGSTLVGKLLSNRVPVGIGLISYSAYLWHQPLFAFARLRSLHEPGHWLMASLGFLSLILAYLSWKYVEKPYRDKRRYNRKQIFRLAAFASLASICIGLAGYMSKGFPSRAFANGSTYADAEFDYRIRVNRGLSEACDGDSLLPADCRTSDEPEILVWGDSYAMHLVDGILASNSAAKIIQMTKPVCGPMLGLAPVSKEYPESWAEGCISFNKSVADWISENSSLRFAVLSSPFEHYLMDSWRIRDADGVKPPDASIVYQHLTATLDFLISQGIEPVVFAPPPTNGEDIGTCLVKASVLGYDLNNCKIRVSDYPEEYKLALRFLEQIDQKYHVIWFDEFSCEEGACLASLDDAFLYRDKGHFSYEGSAIIGEKMDFYRLIVTEVPVRSTHR</sequence>
<dbReference type="PANTHER" id="PTHR23028">
    <property type="entry name" value="ACETYLTRANSFERASE"/>
    <property type="match status" value="1"/>
</dbReference>
<feature type="transmembrane region" description="Helical" evidence="1">
    <location>
        <begin position="284"/>
        <end position="303"/>
    </location>
</feature>
<reference evidence="4 5" key="1">
    <citation type="submission" date="2018-01" db="EMBL/GenBank/DDBJ databases">
        <title>The draft genome sequence of Halioglobus lutimaris HF004.</title>
        <authorList>
            <person name="Du Z.-J."/>
            <person name="Shi M.-J."/>
        </authorList>
    </citation>
    <scope>NUCLEOTIDE SEQUENCE [LARGE SCALE GENOMIC DNA]</scope>
    <source>
        <strain evidence="4 5">HF004</strain>
    </source>
</reference>
<dbReference type="InterPro" id="IPR050879">
    <property type="entry name" value="Acyltransferase_3"/>
</dbReference>
<keyword evidence="5" id="KW-1185">Reference proteome</keyword>
<dbReference type="EMBL" id="PKUS01000001">
    <property type="protein sequence ID" value="PLW70612.1"/>
    <property type="molecule type" value="Genomic_DNA"/>
</dbReference>
<gene>
    <name evidence="4" type="ORF">C0039_00310</name>
</gene>
<feature type="transmembrane region" description="Helical" evidence="1">
    <location>
        <begin position="315"/>
        <end position="334"/>
    </location>
</feature>
<feature type="transmembrane region" description="Helical" evidence="1">
    <location>
        <begin position="223"/>
        <end position="245"/>
    </location>
</feature>
<feature type="transmembrane region" description="Helical" evidence="1">
    <location>
        <begin position="132"/>
        <end position="153"/>
    </location>
</feature>
<dbReference type="RefSeq" id="WP_101516931.1">
    <property type="nucleotide sequence ID" value="NZ_PKUS01000001.1"/>
</dbReference>
<feature type="transmembrane region" description="Helical" evidence="1">
    <location>
        <begin position="72"/>
        <end position="91"/>
    </location>
</feature>
<evidence type="ECO:0000256" key="1">
    <source>
        <dbReference type="SAM" id="Phobius"/>
    </source>
</evidence>
<organism evidence="4 5">
    <name type="scientific">Pseudohalioglobus lutimaris</name>
    <dbReference type="NCBI Taxonomy" id="1737061"/>
    <lineage>
        <taxon>Bacteria</taxon>
        <taxon>Pseudomonadati</taxon>
        <taxon>Pseudomonadota</taxon>
        <taxon>Gammaproteobacteria</taxon>
        <taxon>Cellvibrionales</taxon>
        <taxon>Halieaceae</taxon>
        <taxon>Pseudohalioglobus</taxon>
    </lineage>
</organism>
<keyword evidence="1" id="KW-0472">Membrane</keyword>
<feature type="transmembrane region" description="Helical" evidence="1">
    <location>
        <begin position="12"/>
        <end position="35"/>
    </location>
</feature>
<dbReference type="GO" id="GO:0016747">
    <property type="term" value="F:acyltransferase activity, transferring groups other than amino-acyl groups"/>
    <property type="evidence" value="ECO:0007669"/>
    <property type="project" value="InterPro"/>
</dbReference>
<keyword evidence="4" id="KW-0012">Acyltransferase</keyword>
<evidence type="ECO:0000259" key="2">
    <source>
        <dbReference type="Pfam" id="PF01757"/>
    </source>
</evidence>
<feature type="transmembrane region" description="Helical" evidence="1">
    <location>
        <begin position="251"/>
        <end position="272"/>
    </location>
</feature>
<dbReference type="Proteomes" id="UP000235005">
    <property type="component" value="Unassembled WGS sequence"/>
</dbReference>
<proteinExistence type="predicted"/>
<dbReference type="GO" id="GO:0009103">
    <property type="term" value="P:lipopolysaccharide biosynthetic process"/>
    <property type="evidence" value="ECO:0007669"/>
    <property type="project" value="TreeGrafter"/>
</dbReference>
<dbReference type="InterPro" id="IPR043968">
    <property type="entry name" value="SGNH"/>
</dbReference>
<keyword evidence="1" id="KW-0812">Transmembrane</keyword>
<feature type="domain" description="SGNH" evidence="3">
    <location>
        <begin position="414"/>
        <end position="643"/>
    </location>
</feature>
<protein>
    <submittedName>
        <fullName evidence="4">Acyltransferase</fullName>
    </submittedName>
</protein>
<dbReference type="Pfam" id="PF01757">
    <property type="entry name" value="Acyl_transf_3"/>
    <property type="match status" value="1"/>
</dbReference>
<keyword evidence="4" id="KW-0808">Transferase</keyword>
<feature type="transmembrane region" description="Helical" evidence="1">
    <location>
        <begin position="41"/>
        <end position="65"/>
    </location>
</feature>
<feature type="transmembrane region" description="Helical" evidence="1">
    <location>
        <begin position="160"/>
        <end position="181"/>
    </location>
</feature>
<evidence type="ECO:0000313" key="4">
    <source>
        <dbReference type="EMBL" id="PLW70612.1"/>
    </source>
</evidence>
<evidence type="ECO:0000259" key="3">
    <source>
        <dbReference type="Pfam" id="PF19040"/>
    </source>
</evidence>
<dbReference type="GO" id="GO:0016020">
    <property type="term" value="C:membrane"/>
    <property type="evidence" value="ECO:0007669"/>
    <property type="project" value="TreeGrafter"/>
</dbReference>
<feature type="transmembrane region" description="Helical" evidence="1">
    <location>
        <begin position="187"/>
        <end position="211"/>
    </location>
</feature>
<dbReference type="AlphaFoldDB" id="A0A2N5X811"/>
<accession>A0A2N5X811</accession>
<keyword evidence="1" id="KW-1133">Transmembrane helix</keyword>
<dbReference type="PANTHER" id="PTHR23028:SF53">
    <property type="entry name" value="ACYL_TRANSF_3 DOMAIN-CONTAINING PROTEIN"/>
    <property type="match status" value="1"/>
</dbReference>
<dbReference type="InterPro" id="IPR002656">
    <property type="entry name" value="Acyl_transf_3_dom"/>
</dbReference>
<dbReference type="Pfam" id="PF19040">
    <property type="entry name" value="SGNH"/>
    <property type="match status" value="1"/>
</dbReference>
<evidence type="ECO:0000313" key="5">
    <source>
        <dbReference type="Proteomes" id="UP000235005"/>
    </source>
</evidence>
<feature type="domain" description="Acyltransferase 3" evidence="2">
    <location>
        <begin position="6"/>
        <end position="333"/>
    </location>
</feature>
<name>A0A2N5X811_9GAMM</name>
<feature type="transmembrane region" description="Helical" evidence="1">
    <location>
        <begin position="355"/>
        <end position="373"/>
    </location>
</feature>
<comment type="caution">
    <text evidence="4">The sequence shown here is derived from an EMBL/GenBank/DDBJ whole genome shotgun (WGS) entry which is preliminary data.</text>
</comment>